<dbReference type="EMBL" id="JAJNNZ010000001">
    <property type="protein sequence ID" value="MCJ2375468.1"/>
    <property type="molecule type" value="Genomic_DNA"/>
</dbReference>
<reference evidence="2" key="1">
    <citation type="submission" date="2021-11" db="EMBL/GenBank/DDBJ databases">
        <title>Vibrio ZSDE26 sp. nov. and Vibrio ZSDZ34 sp. nov., isolated from coastal seawater in Qingdao.</title>
        <authorList>
            <person name="Zhang P."/>
        </authorList>
    </citation>
    <scope>NUCLEOTIDE SEQUENCE</scope>
    <source>
        <strain evidence="2">ZSDZ34</strain>
    </source>
</reference>
<proteinExistence type="predicted"/>
<accession>A0A9X1W7M3</accession>
<feature type="compositionally biased region" description="Polar residues" evidence="1">
    <location>
        <begin position="1"/>
        <end position="12"/>
    </location>
</feature>
<organism evidence="2 3">
    <name type="scientific">Vibrio gelatinilyticus</name>
    <dbReference type="NCBI Taxonomy" id="2893468"/>
    <lineage>
        <taxon>Bacteria</taxon>
        <taxon>Pseudomonadati</taxon>
        <taxon>Pseudomonadota</taxon>
        <taxon>Gammaproteobacteria</taxon>
        <taxon>Vibrionales</taxon>
        <taxon>Vibrionaceae</taxon>
        <taxon>Vibrio</taxon>
    </lineage>
</organism>
<evidence type="ECO:0000256" key="1">
    <source>
        <dbReference type="SAM" id="MobiDB-lite"/>
    </source>
</evidence>
<sequence>MQVSQSNVNVATNEPKIIANAKPEAGDGKVLPSSPNVSDSVSISARAQALYEQDKKPLEQGGNKSDNETSKSVKSFAHGALGMDHPDAIKEQEDASYSAGQYVSAAATIGALILALA</sequence>
<evidence type="ECO:0000313" key="2">
    <source>
        <dbReference type="EMBL" id="MCJ2375468.1"/>
    </source>
</evidence>
<comment type="caution">
    <text evidence="2">The sequence shown here is derived from an EMBL/GenBank/DDBJ whole genome shotgun (WGS) entry which is preliminary data.</text>
</comment>
<dbReference type="RefSeq" id="WP_244354513.1">
    <property type="nucleotide sequence ID" value="NZ_JAJNNZ010000001.1"/>
</dbReference>
<evidence type="ECO:0000313" key="3">
    <source>
        <dbReference type="Proteomes" id="UP001139488"/>
    </source>
</evidence>
<dbReference type="AlphaFoldDB" id="A0A9X1W7M3"/>
<protein>
    <submittedName>
        <fullName evidence="2">Uncharacterized protein</fullName>
    </submittedName>
</protein>
<keyword evidence="3" id="KW-1185">Reference proteome</keyword>
<feature type="region of interest" description="Disordered" evidence="1">
    <location>
        <begin position="1"/>
        <end position="80"/>
    </location>
</feature>
<gene>
    <name evidence="2" type="ORF">LNL84_01310</name>
</gene>
<feature type="compositionally biased region" description="Low complexity" evidence="1">
    <location>
        <begin position="32"/>
        <end position="44"/>
    </location>
</feature>
<dbReference type="Proteomes" id="UP001139488">
    <property type="component" value="Unassembled WGS sequence"/>
</dbReference>
<name>A0A9X1W7M3_9VIBR</name>